<evidence type="ECO:0000256" key="4">
    <source>
        <dbReference type="ARBA" id="ARBA00022840"/>
    </source>
</evidence>
<dbReference type="Gene3D" id="3.40.50.10240">
    <property type="entry name" value="Thiamin pyrophosphokinase, catalytic domain"/>
    <property type="match status" value="1"/>
</dbReference>
<dbReference type="Proteomes" id="UP000579250">
    <property type="component" value="Unassembled WGS sequence"/>
</dbReference>
<proteinExistence type="predicted"/>
<dbReference type="Pfam" id="PF12555">
    <property type="entry name" value="SteA-like_C"/>
    <property type="match status" value="1"/>
</dbReference>
<dbReference type="InterPro" id="IPR047795">
    <property type="entry name" value="Put_SteA-like"/>
</dbReference>
<evidence type="ECO:0000313" key="8">
    <source>
        <dbReference type="EMBL" id="NKZ08977.1"/>
    </source>
</evidence>
<evidence type="ECO:0000256" key="6">
    <source>
        <dbReference type="SAM" id="Phobius"/>
    </source>
</evidence>
<feature type="compositionally biased region" description="Polar residues" evidence="5">
    <location>
        <begin position="1"/>
        <end position="10"/>
    </location>
</feature>
<keyword evidence="9" id="KW-1185">Reference proteome</keyword>
<feature type="region of interest" description="Disordered" evidence="5">
    <location>
        <begin position="1"/>
        <end position="29"/>
    </location>
</feature>
<feature type="domain" description="SteA-like C-terminal" evidence="7">
    <location>
        <begin position="377"/>
        <end position="428"/>
    </location>
</feature>
<evidence type="ECO:0000256" key="1">
    <source>
        <dbReference type="ARBA" id="ARBA00022679"/>
    </source>
</evidence>
<dbReference type="SUPFAM" id="SSF63999">
    <property type="entry name" value="Thiamin pyrophosphokinase, catalytic domain"/>
    <property type="match status" value="1"/>
</dbReference>
<keyword evidence="3" id="KW-0418">Kinase</keyword>
<keyword evidence="4" id="KW-0067">ATP-binding</keyword>
<organism evidence="8 9">
    <name type="scientific">Actinomadura latina</name>
    <dbReference type="NCBI Taxonomy" id="163603"/>
    <lineage>
        <taxon>Bacteria</taxon>
        <taxon>Bacillati</taxon>
        <taxon>Actinomycetota</taxon>
        <taxon>Actinomycetes</taxon>
        <taxon>Streptosporangiales</taxon>
        <taxon>Thermomonosporaceae</taxon>
        <taxon>Actinomadura</taxon>
    </lineage>
</organism>
<gene>
    <name evidence="8" type="ORF">HGB48_35325</name>
</gene>
<keyword evidence="2" id="KW-0547">Nucleotide-binding</keyword>
<keyword evidence="6" id="KW-0472">Membrane</keyword>
<dbReference type="GO" id="GO:0016301">
    <property type="term" value="F:kinase activity"/>
    <property type="evidence" value="ECO:0007669"/>
    <property type="project" value="UniProtKB-KW"/>
</dbReference>
<keyword evidence="6" id="KW-0812">Transmembrane</keyword>
<keyword evidence="1" id="KW-0808">Transferase</keyword>
<reference evidence="8 9" key="1">
    <citation type="submission" date="2020-04" db="EMBL/GenBank/DDBJ databases">
        <title>MicrobeNet Type strains.</title>
        <authorList>
            <person name="Nicholson A.C."/>
        </authorList>
    </citation>
    <scope>NUCLEOTIDE SEQUENCE [LARGE SCALE GENOMIC DNA]</scope>
    <source>
        <strain evidence="8 9">ATCC BAA-277</strain>
    </source>
</reference>
<comment type="caution">
    <text evidence="8">The sequence shown here is derived from an EMBL/GenBank/DDBJ whole genome shotgun (WGS) entry which is preliminary data.</text>
</comment>
<evidence type="ECO:0000256" key="2">
    <source>
        <dbReference type="ARBA" id="ARBA00022741"/>
    </source>
</evidence>
<dbReference type="RefSeq" id="WP_083946975.1">
    <property type="nucleotide sequence ID" value="NZ_JAAXPI010000111.1"/>
</dbReference>
<feature type="compositionally biased region" description="Low complexity" evidence="5">
    <location>
        <begin position="13"/>
        <end position="29"/>
    </location>
</feature>
<evidence type="ECO:0000313" key="9">
    <source>
        <dbReference type="Proteomes" id="UP000579250"/>
    </source>
</evidence>
<protein>
    <recommendedName>
        <fullName evidence="7">SteA-like C-terminal domain-containing protein</fullName>
    </recommendedName>
</protein>
<feature type="transmembrane region" description="Helical" evidence="6">
    <location>
        <begin position="390"/>
        <end position="409"/>
    </location>
</feature>
<dbReference type="NCBIfam" id="NF040608">
    <property type="entry name" value="division_SteA"/>
    <property type="match status" value="1"/>
</dbReference>
<dbReference type="InterPro" id="IPR022215">
    <property type="entry name" value="SteA-like_C"/>
</dbReference>
<dbReference type="GO" id="GO:0009229">
    <property type="term" value="P:thiamine diphosphate biosynthetic process"/>
    <property type="evidence" value="ECO:0007669"/>
    <property type="project" value="InterPro"/>
</dbReference>
<accession>A0A846ZB85</accession>
<dbReference type="AlphaFoldDB" id="A0A846ZB85"/>
<keyword evidence="6" id="KW-1133">Transmembrane helix</keyword>
<dbReference type="GO" id="GO:0004788">
    <property type="term" value="F:thiamine diphosphokinase activity"/>
    <property type="evidence" value="ECO:0007669"/>
    <property type="project" value="InterPro"/>
</dbReference>
<evidence type="ECO:0000256" key="3">
    <source>
        <dbReference type="ARBA" id="ARBA00022777"/>
    </source>
</evidence>
<evidence type="ECO:0000259" key="7">
    <source>
        <dbReference type="Pfam" id="PF12555"/>
    </source>
</evidence>
<sequence>MNDPSPTTEPGTAAGAGPAADAAADAGADAAAERGVRLTRRLPRRVLALGRGREDGRTGVSATVRLDRRTKDLTKRLQPGDVAVIDHVDLDRVSAEALVSCEAGAVVNVAPSISGRYPNLGPQILIEAGIPLLDDVGPEIFTKLREGDQVRVEGPAVYRGEDVVAKGTEQTDESVETALTEAKAGLASQLEAFVANTMEYVKRERDLLIDGVGVPDVTTRINGRHALIVVRGYHYREDIATLRPYIREYRPVLIGVDGGADALLEAGYRPDMIVGDMDSVSDDALTCGAEIVVHAYRDGRAPGLKRVHELGQEAVVFPATATSEDIAMLLADDKGATLIVAVGTHANMVEFLDKGRAGMASTFLTRLRVGSKLVDAKGVSRLYRSRISTWSLLFLVLGAFIAIVTAVAMSPAGDVISPLIADRWHAFVFWLTGLFT</sequence>
<evidence type="ECO:0000256" key="5">
    <source>
        <dbReference type="SAM" id="MobiDB-lite"/>
    </source>
</evidence>
<dbReference type="GO" id="GO:0005524">
    <property type="term" value="F:ATP binding"/>
    <property type="evidence" value="ECO:0007669"/>
    <property type="project" value="UniProtKB-KW"/>
</dbReference>
<dbReference type="EMBL" id="JAAXPI010000111">
    <property type="protein sequence ID" value="NKZ08977.1"/>
    <property type="molecule type" value="Genomic_DNA"/>
</dbReference>
<name>A0A846ZB85_9ACTN</name>
<dbReference type="InterPro" id="IPR036759">
    <property type="entry name" value="TPK_catalytic_sf"/>
</dbReference>